<comment type="caution">
    <text evidence="1">The sequence shown here is derived from an EMBL/GenBank/DDBJ whole genome shotgun (WGS) entry which is preliminary data.</text>
</comment>
<proteinExistence type="predicted"/>
<evidence type="ECO:0000313" key="2">
    <source>
        <dbReference type="Proteomes" id="UP000681722"/>
    </source>
</evidence>
<feature type="non-terminal residue" evidence="1">
    <location>
        <position position="78"/>
    </location>
</feature>
<name>A0A8S2ZM90_9BILA</name>
<protein>
    <submittedName>
        <fullName evidence="1">Uncharacterized protein</fullName>
    </submittedName>
</protein>
<feature type="non-terminal residue" evidence="1">
    <location>
        <position position="1"/>
    </location>
</feature>
<dbReference type="Proteomes" id="UP000681722">
    <property type="component" value="Unassembled WGS sequence"/>
</dbReference>
<evidence type="ECO:0000313" key="1">
    <source>
        <dbReference type="EMBL" id="CAF4640528.1"/>
    </source>
</evidence>
<organism evidence="1 2">
    <name type="scientific">Didymodactylos carnosus</name>
    <dbReference type="NCBI Taxonomy" id="1234261"/>
    <lineage>
        <taxon>Eukaryota</taxon>
        <taxon>Metazoa</taxon>
        <taxon>Spiralia</taxon>
        <taxon>Gnathifera</taxon>
        <taxon>Rotifera</taxon>
        <taxon>Eurotatoria</taxon>
        <taxon>Bdelloidea</taxon>
        <taxon>Philodinida</taxon>
        <taxon>Philodinidae</taxon>
        <taxon>Didymodactylos</taxon>
    </lineage>
</organism>
<dbReference type="EMBL" id="CAJOBC010139532">
    <property type="protein sequence ID" value="CAF4640528.1"/>
    <property type="molecule type" value="Genomic_DNA"/>
</dbReference>
<reference evidence="1" key="1">
    <citation type="submission" date="2021-02" db="EMBL/GenBank/DDBJ databases">
        <authorList>
            <person name="Nowell W R."/>
        </authorList>
    </citation>
    <scope>NUCLEOTIDE SEQUENCE</scope>
</reference>
<gene>
    <name evidence="1" type="ORF">SRO942_LOCUS50126</name>
</gene>
<sequence length="78" mass="9021">HDRFVVFPYGNIKEEETRIKAIAYADDVNTIVRDLNEETETIAMFDLYNQASGAKTNTEKTELFWISGWLPPPPFRAK</sequence>
<dbReference type="AlphaFoldDB" id="A0A8S2ZM90"/>
<dbReference type="OrthoDB" id="416119at2759"/>
<accession>A0A8S2ZM90</accession>